<dbReference type="SUPFAM" id="SSF55874">
    <property type="entry name" value="ATPase domain of HSP90 chaperone/DNA topoisomerase II/histidine kinase"/>
    <property type="match status" value="1"/>
</dbReference>
<feature type="domain" description="DNA mismatch repair protein S5" evidence="3">
    <location>
        <begin position="207"/>
        <end position="339"/>
    </location>
</feature>
<dbReference type="Pfam" id="PF01119">
    <property type="entry name" value="DNA_mis_repair"/>
    <property type="match status" value="1"/>
</dbReference>
<evidence type="ECO:0000313" key="5">
    <source>
        <dbReference type="Proteomes" id="UP001470230"/>
    </source>
</evidence>
<dbReference type="Pfam" id="PF13589">
    <property type="entry name" value="HATPase_c_3"/>
    <property type="match status" value="1"/>
</dbReference>
<reference evidence="4 5" key="1">
    <citation type="submission" date="2024-04" db="EMBL/GenBank/DDBJ databases">
        <title>Tritrichomonas musculus Genome.</title>
        <authorList>
            <person name="Alves-Ferreira E."/>
            <person name="Grigg M."/>
            <person name="Lorenzi H."/>
            <person name="Galac M."/>
        </authorList>
    </citation>
    <scope>NUCLEOTIDE SEQUENCE [LARGE SCALE GENOMIC DNA]</scope>
    <source>
        <strain evidence="4 5">EAF2021</strain>
    </source>
</reference>
<evidence type="ECO:0000259" key="3">
    <source>
        <dbReference type="SMART" id="SM01340"/>
    </source>
</evidence>
<dbReference type="InterPro" id="IPR014721">
    <property type="entry name" value="Ribsml_uS5_D2-typ_fold_subgr"/>
</dbReference>
<dbReference type="Gene3D" id="3.30.565.10">
    <property type="entry name" value="Histidine kinase-like ATPase, C-terminal domain"/>
    <property type="match status" value="1"/>
</dbReference>
<dbReference type="NCBIfam" id="TIGR00585">
    <property type="entry name" value="mutl"/>
    <property type="match status" value="1"/>
</dbReference>
<keyword evidence="5" id="KW-1185">Reference proteome</keyword>
<dbReference type="Proteomes" id="UP001470230">
    <property type="component" value="Unassembled WGS sequence"/>
</dbReference>
<dbReference type="InterPro" id="IPR038973">
    <property type="entry name" value="MutL/Mlh/Pms-like"/>
</dbReference>
<comment type="similarity">
    <text evidence="1">Belongs to the DNA mismatch repair MutL/HexB family.</text>
</comment>
<dbReference type="PANTHER" id="PTHR10073:SF52">
    <property type="entry name" value="MISMATCH REPAIR ENDONUCLEASE PMS2"/>
    <property type="match status" value="1"/>
</dbReference>
<evidence type="ECO:0000313" key="4">
    <source>
        <dbReference type="EMBL" id="KAK8898851.1"/>
    </source>
</evidence>
<dbReference type="InterPro" id="IPR013507">
    <property type="entry name" value="DNA_mismatch_S5_2-like"/>
</dbReference>
<protein>
    <recommendedName>
        <fullName evidence="3">DNA mismatch repair protein S5 domain-containing protein</fullName>
    </recommendedName>
</protein>
<dbReference type="Gene3D" id="3.30.230.10">
    <property type="match status" value="1"/>
</dbReference>
<dbReference type="SUPFAM" id="SSF54211">
    <property type="entry name" value="Ribosomal protein S5 domain 2-like"/>
    <property type="match status" value="1"/>
</dbReference>
<dbReference type="PANTHER" id="PTHR10073">
    <property type="entry name" value="DNA MISMATCH REPAIR PROTEIN MLH, PMS, MUTL"/>
    <property type="match status" value="1"/>
</dbReference>
<dbReference type="EMBL" id="JAPFFF010000001">
    <property type="protein sequence ID" value="KAK8898851.1"/>
    <property type="molecule type" value="Genomic_DNA"/>
</dbReference>
<comment type="caution">
    <text evidence="4">The sequence shown here is derived from an EMBL/GenBank/DDBJ whole genome shotgun (WGS) entry which is preliminary data.</text>
</comment>
<name>A0ABR2L785_9EUKA</name>
<gene>
    <name evidence="4" type="ORF">M9Y10_001143</name>
</gene>
<dbReference type="CDD" id="cd00782">
    <property type="entry name" value="MutL_Trans"/>
    <property type="match status" value="1"/>
</dbReference>
<dbReference type="InterPro" id="IPR020568">
    <property type="entry name" value="Ribosomal_Su5_D2-typ_SF"/>
</dbReference>
<dbReference type="InterPro" id="IPR002099">
    <property type="entry name" value="MutL/Mlh/PMS"/>
</dbReference>
<organism evidence="4 5">
    <name type="scientific">Tritrichomonas musculus</name>
    <dbReference type="NCBI Taxonomy" id="1915356"/>
    <lineage>
        <taxon>Eukaryota</taxon>
        <taxon>Metamonada</taxon>
        <taxon>Parabasalia</taxon>
        <taxon>Tritrichomonadida</taxon>
        <taxon>Tritrichomonadidae</taxon>
        <taxon>Tritrichomonas</taxon>
    </lineage>
</organism>
<sequence>MKALNKDAINKISSGQVITCILDAIKELIENSLDAGAKTIKIKIEDQGLKLISVSDDGSGITQNGRETCGHEYTTSKIVDFEDLRNELATYGFRGEAIHSLCVVGNVIITTRCRNEKSAVKMTFNHDGDIVKKEDVTSNFGTTVSIQDILSDYPVRVREERIRFSADNLKNLLSKYYLAAPTVRFVVDAQPYLNTTRPPLSDLLQAIKYEFGSEVASNLIEKTAENFVGDIRIRIKAIVPSMNCDWKNASTSRMQPRQYLLVNGRPVKNSTIEKKINETYWKKYGSLPKRYARYVFCIDFFRETALCSSMFDVNKDPSKSNILFSQTEAILKLIDDILEFQQQKIKPKQIRQWPSREIKITSMNEVNENLASFGSNTWRDAGIFENFSLFNVVDFKNQNFIVAIITSVLIEICGVSRVEFGRTENSELIVNFWEQLIERHSTSPCIFILGKIN</sequence>
<dbReference type="SMART" id="SM01340">
    <property type="entry name" value="DNA_mis_repair"/>
    <property type="match status" value="1"/>
</dbReference>
<evidence type="ECO:0000256" key="1">
    <source>
        <dbReference type="ARBA" id="ARBA00006082"/>
    </source>
</evidence>
<dbReference type="InterPro" id="IPR036890">
    <property type="entry name" value="HATPase_C_sf"/>
</dbReference>
<evidence type="ECO:0000256" key="2">
    <source>
        <dbReference type="ARBA" id="ARBA00022763"/>
    </source>
</evidence>
<keyword evidence="2" id="KW-0227">DNA damage</keyword>
<accession>A0ABR2L785</accession>
<proteinExistence type="inferred from homology"/>